<keyword evidence="6" id="KW-1185">Reference proteome</keyword>
<dbReference type="PROSITE" id="PS51257">
    <property type="entry name" value="PROKAR_LIPOPROTEIN"/>
    <property type="match status" value="1"/>
</dbReference>
<dbReference type="Gene3D" id="1.10.287.150">
    <property type="match status" value="1"/>
</dbReference>
<dbReference type="Gene3D" id="1.10.1400.10">
    <property type="match status" value="1"/>
</dbReference>
<sequence length="901" mass="100312">MTRKSKVVFFRNIFCIIAILLLLFSVGCSSSSSTDENQIPIDESADPVEPEPVEPEPVEPEPVEPEPVEPEPVEPEPVEPEPVEPEPVEPEPVEPEPVEPEPVEPEPVEPPKTTVEINRDDKGVWFITGTQDASLFNIYEAQGYAVASDRLWQSETFRRAAKGKLAEIFGEDQLKTDIFMRTIGYSDQELEEAYNDLNPQTQEIITGYTAGYNRRIAEIRADKSLLPFEFAAVGARLGVEFIPQDWTASDILAWLALFQRNFDSEGYEKQGQLDNAKLFKELYEKFPNDFLSMFQDLRWINDPDAVTYIPKSGKTETEDITEKNVTKVSILGRAENTDPVKISNLPDIGQAAENMADLKNTVINNMKKINAFVQMGSYAWTIAGSKTASGNPILYSGPQMGFSVPGIICEGSIRAGELNVSGMALAGVPGILIGRTPHHTWSSQVGHAHTVDYYLEAQSAVTLHRVETIKVAGGEDVQLPVYRTSHGPVINPLPYNPETYVPDPVNPIVAWKYAHWGYELKSLKSLYQFTTAASMDEFGEAVQGVGMSQHFCYADKDGNIAYWMSGRDPVRPEGEYRLPQGFIPTAVVQEWDPAIIKPKATDRNTAQGFYSGWNNKSELEYGSSLNNPSYSFGPFHRAHVLDEYFSSHDNLTFEQIRDMALDIAATDSFRMGGNPWTFVSGYFSNAVNADPTETRTAALAVLEAWDGHFVDGGKENWASGTDRSDGWMLMDAWTREAVRLTFEDELGEETYGKQDVTILFNAMLHSLAGPDSGIVNIYNWFQNLSDSTAPQTAETIIVTALDNALTALGDRPWGVGRRGEITYQHDMIGPVHTMPFSSRSSYAHCVEMGAEGPVRIDSMFLLGESGNIIMNPDGTPEFDPNFFSMTDVYDKFVYRNFPLFN</sequence>
<name>A0A975GEB5_9BACT</name>
<gene>
    <name evidence="5" type="ORF">dnl_02670</name>
</gene>
<dbReference type="PANTHER" id="PTHR34218">
    <property type="entry name" value="PEPTIDASE S45 PENICILLIN AMIDASE"/>
    <property type="match status" value="1"/>
</dbReference>
<dbReference type="InterPro" id="IPR023343">
    <property type="entry name" value="Penicillin_amidase_dom1"/>
</dbReference>
<dbReference type="GO" id="GO:0017000">
    <property type="term" value="P:antibiotic biosynthetic process"/>
    <property type="evidence" value="ECO:0007669"/>
    <property type="project" value="InterPro"/>
</dbReference>
<protein>
    <submittedName>
        <fullName evidence="5">Penicillin acylase family protein</fullName>
    </submittedName>
</protein>
<evidence type="ECO:0000256" key="3">
    <source>
        <dbReference type="ARBA" id="ARBA00023145"/>
    </source>
</evidence>
<dbReference type="Pfam" id="PF01804">
    <property type="entry name" value="Penicil_amidase"/>
    <property type="match status" value="1"/>
</dbReference>
<evidence type="ECO:0000256" key="2">
    <source>
        <dbReference type="ARBA" id="ARBA00022801"/>
    </source>
</evidence>
<comment type="similarity">
    <text evidence="1">Belongs to the peptidase S45 family.</text>
</comment>
<dbReference type="Gene3D" id="2.30.120.10">
    <property type="match status" value="1"/>
</dbReference>
<keyword evidence="2" id="KW-0378">Hydrolase</keyword>
<proteinExistence type="inferred from homology"/>
<dbReference type="Gene3D" id="1.10.439.10">
    <property type="entry name" value="Penicillin Amidohydrolase, domain 1"/>
    <property type="match status" value="1"/>
</dbReference>
<evidence type="ECO:0000313" key="5">
    <source>
        <dbReference type="EMBL" id="QTA78057.1"/>
    </source>
</evidence>
<accession>A0A975GEB5</accession>
<dbReference type="PANTHER" id="PTHR34218:SF4">
    <property type="entry name" value="ACYL-HOMOSERINE LACTONE ACYLASE QUIP"/>
    <property type="match status" value="1"/>
</dbReference>
<reference evidence="5" key="1">
    <citation type="journal article" date="2021" name="Microb. Physiol.">
        <title>Proteogenomic Insights into the Physiology of Marine, Sulfate-Reducing, Filamentous Desulfonema limicola and Desulfonema magnum.</title>
        <authorList>
            <person name="Schnaars V."/>
            <person name="Wohlbrand L."/>
            <person name="Scheve S."/>
            <person name="Hinrichs C."/>
            <person name="Reinhardt R."/>
            <person name="Rabus R."/>
        </authorList>
    </citation>
    <scope>NUCLEOTIDE SEQUENCE</scope>
    <source>
        <strain evidence="5">5ac10</strain>
    </source>
</reference>
<dbReference type="InterPro" id="IPR043146">
    <property type="entry name" value="Penicillin_amidase_N_B-knob"/>
</dbReference>
<evidence type="ECO:0000313" key="6">
    <source>
        <dbReference type="Proteomes" id="UP000663720"/>
    </source>
</evidence>
<dbReference type="RefSeq" id="WP_207689959.1">
    <property type="nucleotide sequence ID" value="NZ_CP061799.1"/>
</dbReference>
<evidence type="ECO:0000256" key="4">
    <source>
        <dbReference type="SAM" id="MobiDB-lite"/>
    </source>
</evidence>
<dbReference type="InterPro" id="IPR029055">
    <property type="entry name" value="Ntn_hydrolases_N"/>
</dbReference>
<dbReference type="KEGG" id="dli:dnl_02670"/>
<dbReference type="SUPFAM" id="SSF56235">
    <property type="entry name" value="N-terminal nucleophile aminohydrolases (Ntn hydrolases)"/>
    <property type="match status" value="1"/>
</dbReference>
<feature type="region of interest" description="Disordered" evidence="4">
    <location>
        <begin position="29"/>
        <end position="114"/>
    </location>
</feature>
<organism evidence="5 6">
    <name type="scientific">Desulfonema limicola</name>
    <dbReference type="NCBI Taxonomy" id="45656"/>
    <lineage>
        <taxon>Bacteria</taxon>
        <taxon>Pseudomonadati</taxon>
        <taxon>Thermodesulfobacteriota</taxon>
        <taxon>Desulfobacteria</taxon>
        <taxon>Desulfobacterales</taxon>
        <taxon>Desulfococcaceae</taxon>
        <taxon>Desulfonema</taxon>
    </lineage>
</organism>
<evidence type="ECO:0000256" key="1">
    <source>
        <dbReference type="ARBA" id="ARBA00006586"/>
    </source>
</evidence>
<dbReference type="Proteomes" id="UP000663720">
    <property type="component" value="Chromosome"/>
</dbReference>
<feature type="compositionally biased region" description="Acidic residues" evidence="4">
    <location>
        <begin position="43"/>
        <end position="107"/>
    </location>
</feature>
<dbReference type="InterPro" id="IPR002692">
    <property type="entry name" value="S45"/>
</dbReference>
<dbReference type="AlphaFoldDB" id="A0A975GEB5"/>
<keyword evidence="3" id="KW-0865">Zymogen</keyword>
<dbReference type="InterPro" id="IPR043147">
    <property type="entry name" value="Penicillin_amidase_A-knob"/>
</dbReference>
<dbReference type="Gene3D" id="3.60.20.10">
    <property type="entry name" value="Glutamine Phosphoribosylpyrophosphate, subunit 1, domain 1"/>
    <property type="match status" value="1"/>
</dbReference>
<dbReference type="EMBL" id="CP061799">
    <property type="protein sequence ID" value="QTA78057.1"/>
    <property type="molecule type" value="Genomic_DNA"/>
</dbReference>
<dbReference type="GO" id="GO:0016811">
    <property type="term" value="F:hydrolase activity, acting on carbon-nitrogen (but not peptide) bonds, in linear amides"/>
    <property type="evidence" value="ECO:0007669"/>
    <property type="project" value="InterPro"/>
</dbReference>